<keyword evidence="4" id="KW-0677">Repeat</keyword>
<feature type="region of interest" description="Disordered" evidence="5">
    <location>
        <begin position="422"/>
        <end position="467"/>
    </location>
</feature>
<dbReference type="SUPFAM" id="SSF48439">
    <property type="entry name" value="Protein prenylyltransferase"/>
    <property type="match status" value="1"/>
</dbReference>
<dbReference type="InParanoid" id="D7G9E1"/>
<organism evidence="6 7">
    <name type="scientific">Ectocarpus siliculosus</name>
    <name type="common">Brown alga</name>
    <name type="synonym">Conferva siliculosa</name>
    <dbReference type="NCBI Taxonomy" id="2880"/>
    <lineage>
        <taxon>Eukaryota</taxon>
        <taxon>Sar</taxon>
        <taxon>Stramenopiles</taxon>
        <taxon>Ochrophyta</taxon>
        <taxon>PX clade</taxon>
        <taxon>Phaeophyceae</taxon>
        <taxon>Ectocarpales</taxon>
        <taxon>Ectocarpaceae</taxon>
        <taxon>Ectocarpus</taxon>
    </lineage>
</organism>
<evidence type="ECO:0000313" key="7">
    <source>
        <dbReference type="Proteomes" id="UP000002630"/>
    </source>
</evidence>
<dbReference type="OrthoDB" id="1924260at2759"/>
<sequence>MASERAAAIPTALAPSRPCPLPRGGFWPAFSEELGIIFSVPPPPTPAGPPADAACPEETTPSSTDDVAPEPQFILQEHKLGVSVHSIHPLINEARAAFPVARREYRRLRRAHSSLERMPSEESSKPKEGRGGALSGVAVAAATLLSVTRALLLVNADHGSAWNTRKQLVVDGLCEGSSIPQEIKLLNLIFTKHAKSPNAWAHRRWCWRNNERFRARHADITWHPLDEQEELKVCQRVAELYPKNYYAWTQRSWVVLRAVGGARADASAGQEGLPGEDTPTAPAAAELLEREIEFVDRWLTSHVSDHSALNHRKNVFSALAAMSPASDEMARLGLVDKERSANSKLLRDYPGHESLWCYRRFVCQARLVTAPSSVAGPAAAAGRQSEEPPPSSSDKDRRGSYDWEAWGRAVTEWHDGCVREDDRAAAAEDSDEDSEEEHEHTTATEETDFEEAEGALPGAPSGGGPLATFLGQEARFALKCATDKGAWQFDRQRRHALAYLAFLSHATDRIVLGSHHHHQEQPRRSSSRERRSQNGNNNTQRPAGATGFAGSCKDVAGHVGEAESTAGGGCLTYCEVTGAPKLKFPLALLPSPEASAHAGGPAGHDSRGSVGGGAAGRGGGGGGGCPSSGVVVVEESAAVRALRALNLFVAALAKADADDHAVGKNRCGGGGIAPYTIHV</sequence>
<proteinExistence type="inferred from homology"/>
<feature type="region of interest" description="Disordered" evidence="5">
    <location>
        <begin position="376"/>
        <end position="399"/>
    </location>
</feature>
<name>D7G9E1_ECTSI</name>
<dbReference type="EMBL" id="FN649747">
    <property type="protein sequence ID" value="CBJ28281.1"/>
    <property type="molecule type" value="Genomic_DNA"/>
</dbReference>
<feature type="region of interest" description="Disordered" evidence="5">
    <location>
        <begin position="111"/>
        <end position="132"/>
    </location>
</feature>
<keyword evidence="2" id="KW-0637">Prenyltransferase</keyword>
<evidence type="ECO:0000256" key="4">
    <source>
        <dbReference type="ARBA" id="ARBA00022737"/>
    </source>
</evidence>
<dbReference type="PANTHER" id="PTHR11129:SF3">
    <property type="entry name" value="PROTEIN PRENYLTRANSFERASE ALPHA SUBUNIT REPEAT-CONTAINING PROTEIN 1"/>
    <property type="match status" value="1"/>
</dbReference>
<evidence type="ECO:0000256" key="3">
    <source>
        <dbReference type="ARBA" id="ARBA00022679"/>
    </source>
</evidence>
<protein>
    <submittedName>
        <fullName evidence="6">Uncharacterized protein</fullName>
    </submittedName>
</protein>
<evidence type="ECO:0000313" key="6">
    <source>
        <dbReference type="EMBL" id="CBJ28281.1"/>
    </source>
</evidence>
<dbReference type="GO" id="GO:0008318">
    <property type="term" value="F:protein prenyltransferase activity"/>
    <property type="evidence" value="ECO:0007669"/>
    <property type="project" value="InterPro"/>
</dbReference>
<feature type="compositionally biased region" description="Basic and acidic residues" evidence="5">
    <location>
        <begin position="113"/>
        <end position="130"/>
    </location>
</feature>
<dbReference type="PANTHER" id="PTHR11129">
    <property type="entry name" value="PROTEIN FARNESYLTRANSFERASE ALPHA SUBUNIT/RAB GERANYLGERANYL TRANSFERASE ALPHA SUBUNIT"/>
    <property type="match status" value="1"/>
</dbReference>
<dbReference type="STRING" id="2880.D7G9E1"/>
<evidence type="ECO:0000256" key="5">
    <source>
        <dbReference type="SAM" id="MobiDB-lite"/>
    </source>
</evidence>
<dbReference type="Proteomes" id="UP000002630">
    <property type="component" value="Linkage Group LG22"/>
</dbReference>
<dbReference type="Gene3D" id="1.25.40.120">
    <property type="entry name" value="Protein prenylyltransferase"/>
    <property type="match status" value="1"/>
</dbReference>
<keyword evidence="3" id="KW-0808">Transferase</keyword>
<dbReference type="AlphaFoldDB" id="D7G9E1"/>
<feature type="region of interest" description="Disordered" evidence="5">
    <location>
        <begin position="41"/>
        <end position="66"/>
    </location>
</feature>
<dbReference type="PROSITE" id="PS51147">
    <property type="entry name" value="PFTA"/>
    <property type="match status" value="1"/>
</dbReference>
<accession>D7G9E1</accession>
<dbReference type="eggNOG" id="KOG0529">
    <property type="taxonomic scope" value="Eukaryota"/>
</dbReference>
<keyword evidence="7" id="KW-1185">Reference proteome</keyword>
<feature type="region of interest" description="Disordered" evidence="5">
    <location>
        <begin position="594"/>
        <end position="621"/>
    </location>
</feature>
<gene>
    <name evidence="6" type="ORF">Esi_0098_0013</name>
</gene>
<dbReference type="Pfam" id="PF01239">
    <property type="entry name" value="PPTA"/>
    <property type="match status" value="4"/>
</dbReference>
<evidence type="ECO:0000256" key="2">
    <source>
        <dbReference type="ARBA" id="ARBA00022602"/>
    </source>
</evidence>
<evidence type="ECO:0000256" key="1">
    <source>
        <dbReference type="ARBA" id="ARBA00006734"/>
    </source>
</evidence>
<feature type="region of interest" description="Disordered" evidence="5">
    <location>
        <begin position="514"/>
        <end position="547"/>
    </location>
</feature>
<feature type="compositionally biased region" description="Gly residues" evidence="5">
    <location>
        <begin position="609"/>
        <end position="621"/>
    </location>
</feature>
<comment type="similarity">
    <text evidence="1">Belongs to the protein prenyltransferase subunit alpha family.</text>
</comment>
<feature type="compositionally biased region" description="Basic and acidic residues" evidence="5">
    <location>
        <begin position="519"/>
        <end position="532"/>
    </location>
</feature>
<dbReference type="InterPro" id="IPR002088">
    <property type="entry name" value="Prenyl_trans_a"/>
</dbReference>
<dbReference type="GO" id="GO:0005737">
    <property type="term" value="C:cytoplasm"/>
    <property type="evidence" value="ECO:0007669"/>
    <property type="project" value="TreeGrafter"/>
</dbReference>
<dbReference type="EMBL" id="FN649222">
    <property type="protein sequence ID" value="CBJ28281.1"/>
    <property type="molecule type" value="Genomic_DNA"/>
</dbReference>
<reference evidence="6 7" key="1">
    <citation type="journal article" date="2010" name="Nature">
        <title>The Ectocarpus genome and the independent evolution of multicellularity in brown algae.</title>
        <authorList>
            <person name="Cock J.M."/>
            <person name="Sterck L."/>
            <person name="Rouze P."/>
            <person name="Scornet D."/>
            <person name="Allen A.E."/>
            <person name="Amoutzias G."/>
            <person name="Anthouard V."/>
            <person name="Artiguenave F."/>
            <person name="Aury J.M."/>
            <person name="Badger J.H."/>
            <person name="Beszteri B."/>
            <person name="Billiau K."/>
            <person name="Bonnet E."/>
            <person name="Bothwell J.H."/>
            <person name="Bowler C."/>
            <person name="Boyen C."/>
            <person name="Brownlee C."/>
            <person name="Carrano C.J."/>
            <person name="Charrier B."/>
            <person name="Cho G.Y."/>
            <person name="Coelho S.M."/>
            <person name="Collen J."/>
            <person name="Corre E."/>
            <person name="Da Silva C."/>
            <person name="Delage L."/>
            <person name="Delaroque N."/>
            <person name="Dittami S.M."/>
            <person name="Doulbeau S."/>
            <person name="Elias M."/>
            <person name="Farnham G."/>
            <person name="Gachon C.M."/>
            <person name="Gschloessl B."/>
            <person name="Heesch S."/>
            <person name="Jabbari K."/>
            <person name="Jubin C."/>
            <person name="Kawai H."/>
            <person name="Kimura K."/>
            <person name="Kloareg B."/>
            <person name="Kupper F.C."/>
            <person name="Lang D."/>
            <person name="Le Bail A."/>
            <person name="Leblanc C."/>
            <person name="Lerouge P."/>
            <person name="Lohr M."/>
            <person name="Lopez P.J."/>
            <person name="Martens C."/>
            <person name="Maumus F."/>
            <person name="Michel G."/>
            <person name="Miranda-Saavedra D."/>
            <person name="Morales J."/>
            <person name="Moreau H."/>
            <person name="Motomura T."/>
            <person name="Nagasato C."/>
            <person name="Napoli C.A."/>
            <person name="Nelson D.R."/>
            <person name="Nyvall-Collen P."/>
            <person name="Peters A.F."/>
            <person name="Pommier C."/>
            <person name="Potin P."/>
            <person name="Poulain J."/>
            <person name="Quesneville H."/>
            <person name="Read B."/>
            <person name="Rensing S.A."/>
            <person name="Ritter A."/>
            <person name="Rousvoal S."/>
            <person name="Samanta M."/>
            <person name="Samson G."/>
            <person name="Schroeder D.C."/>
            <person name="Segurens B."/>
            <person name="Strittmatter M."/>
            <person name="Tonon T."/>
            <person name="Tregear J.W."/>
            <person name="Valentin K."/>
            <person name="von Dassow P."/>
            <person name="Yamagishi T."/>
            <person name="Van de Peer Y."/>
            <person name="Wincker P."/>
        </authorList>
    </citation>
    <scope>NUCLEOTIDE SEQUENCE [LARGE SCALE GENOMIC DNA]</scope>
    <source>
        <strain evidence="7">Ec32 / CCAP1310/4</strain>
    </source>
</reference>